<keyword evidence="1" id="KW-0472">Membrane</keyword>
<evidence type="ECO:0000256" key="1">
    <source>
        <dbReference type="SAM" id="Phobius"/>
    </source>
</evidence>
<keyword evidence="3" id="KW-1185">Reference proteome</keyword>
<feature type="transmembrane region" description="Helical" evidence="1">
    <location>
        <begin position="12"/>
        <end position="35"/>
    </location>
</feature>
<organism evidence="2 3">
    <name type="scientific">Limnospira maxima CS-328</name>
    <dbReference type="NCBI Taxonomy" id="513049"/>
    <lineage>
        <taxon>Bacteria</taxon>
        <taxon>Bacillati</taxon>
        <taxon>Cyanobacteriota</taxon>
        <taxon>Cyanophyceae</taxon>
        <taxon>Oscillatoriophycideae</taxon>
        <taxon>Oscillatoriales</taxon>
        <taxon>Sirenicapillariaceae</taxon>
        <taxon>Limnospira</taxon>
    </lineage>
</organism>
<evidence type="ECO:0000313" key="3">
    <source>
        <dbReference type="Proteomes" id="UP000004061"/>
    </source>
</evidence>
<reference evidence="2 3" key="1">
    <citation type="journal article" date="2011" name="Appl. Environ. Microbiol.">
        <title>Contribution of a Sodium Ion Gradient to Energy Conservation during Fermentation in the Cyanobacterium Arthrospira (Spirulina) maxima CS-328.</title>
        <authorList>
            <person name="Carrieri D."/>
            <person name="Ananyev G."/>
            <person name="Lenz O."/>
            <person name="Bryant D.A."/>
            <person name="Dismukes G.C."/>
        </authorList>
    </citation>
    <scope>NUCLEOTIDE SEQUENCE [LARGE SCALE GENOMIC DNA]</scope>
    <source>
        <strain evidence="2 3">CS-328</strain>
    </source>
</reference>
<dbReference type="Proteomes" id="UP000004061">
    <property type="component" value="Unassembled WGS sequence"/>
</dbReference>
<keyword evidence="1" id="KW-0812">Transmembrane</keyword>
<dbReference type="AlphaFoldDB" id="B5W551"/>
<protein>
    <submittedName>
        <fullName evidence="2">Uncharacterized protein</fullName>
    </submittedName>
</protein>
<gene>
    <name evidence="2" type="ORF">AmaxDRAFT_3900</name>
</gene>
<evidence type="ECO:0000313" key="2">
    <source>
        <dbReference type="EMBL" id="EDZ93384.1"/>
    </source>
</evidence>
<keyword evidence="1" id="KW-1133">Transmembrane helix</keyword>
<accession>B5W551</accession>
<proteinExistence type="predicted"/>
<dbReference type="EMBL" id="ABYK01000033">
    <property type="protein sequence ID" value="EDZ93384.1"/>
    <property type="molecule type" value="Genomic_DNA"/>
</dbReference>
<name>B5W551_LIMMA</name>
<sequence length="45" mass="5206">MVDHLFLEINTMNLIILEVALLIIVIFYLVISLFIGNKIMESKLD</sequence>
<comment type="caution">
    <text evidence="2">The sequence shown here is derived from an EMBL/GenBank/DDBJ whole genome shotgun (WGS) entry which is preliminary data.</text>
</comment>